<proteinExistence type="predicted"/>
<keyword evidence="2" id="KW-1185">Reference proteome</keyword>
<evidence type="ECO:0000313" key="2">
    <source>
        <dbReference type="Proteomes" id="UP000290204"/>
    </source>
</evidence>
<comment type="caution">
    <text evidence="1">The sequence shown here is derived from an EMBL/GenBank/DDBJ whole genome shotgun (WGS) entry which is preliminary data.</text>
</comment>
<dbReference type="InterPro" id="IPR040807">
    <property type="entry name" value="DUF5522"/>
</dbReference>
<dbReference type="Pfam" id="PF17653">
    <property type="entry name" value="DUF5522"/>
    <property type="match status" value="1"/>
</dbReference>
<gene>
    <name evidence="1" type="ORF">ESA94_11690</name>
</gene>
<sequence length="127" mass="14327">MTRVKTCSKCGVEFGCGSDGSEGGCWCNTYPPLFTPDPVINCMCPQCLHQATKEKIDAYVADMTVEKALNDNKAKDLPRNGKQMVEGIDYYMENGYFVFTTWHHLRRGYCCKSGCRHCPYGFKKQTA</sequence>
<organism evidence="1 2">
    <name type="scientific">Lacibacter luteus</name>
    <dbReference type="NCBI Taxonomy" id="2508719"/>
    <lineage>
        <taxon>Bacteria</taxon>
        <taxon>Pseudomonadati</taxon>
        <taxon>Bacteroidota</taxon>
        <taxon>Chitinophagia</taxon>
        <taxon>Chitinophagales</taxon>
        <taxon>Chitinophagaceae</taxon>
        <taxon>Lacibacter</taxon>
    </lineage>
</organism>
<dbReference type="OrthoDB" id="9800168at2"/>
<evidence type="ECO:0000313" key="1">
    <source>
        <dbReference type="EMBL" id="RXK59717.1"/>
    </source>
</evidence>
<reference evidence="1 2" key="1">
    <citation type="submission" date="2019-01" db="EMBL/GenBank/DDBJ databases">
        <title>Lacibacter sp. strain TTM-7.</title>
        <authorList>
            <person name="Chen W.-M."/>
        </authorList>
    </citation>
    <scope>NUCLEOTIDE SEQUENCE [LARGE SCALE GENOMIC DNA]</scope>
    <source>
        <strain evidence="1 2">TTM-7</strain>
    </source>
</reference>
<dbReference type="Proteomes" id="UP000290204">
    <property type="component" value="Unassembled WGS sequence"/>
</dbReference>
<protein>
    <recommendedName>
        <fullName evidence="3">Cysteine-rich CWC family protein</fullName>
    </recommendedName>
</protein>
<dbReference type="EMBL" id="SDHW01000003">
    <property type="protein sequence ID" value="RXK59717.1"/>
    <property type="molecule type" value="Genomic_DNA"/>
</dbReference>
<name>A0A4Q1CHC8_9BACT</name>
<accession>A0A4Q1CHC8</accession>
<evidence type="ECO:0008006" key="3">
    <source>
        <dbReference type="Google" id="ProtNLM"/>
    </source>
</evidence>
<dbReference type="AlphaFoldDB" id="A0A4Q1CHC8"/>
<dbReference type="RefSeq" id="WP_129131090.1">
    <property type="nucleotide sequence ID" value="NZ_SDHW01000003.1"/>
</dbReference>